<evidence type="ECO:0000256" key="1">
    <source>
        <dbReference type="ARBA" id="ARBA00022741"/>
    </source>
</evidence>
<dbReference type="Pfam" id="PF00158">
    <property type="entry name" value="Sigma54_activat"/>
    <property type="match status" value="1"/>
</dbReference>
<dbReference type="InterPro" id="IPR025944">
    <property type="entry name" value="Sigma_54_int_dom_CS"/>
</dbReference>
<dbReference type="Pfam" id="PF02954">
    <property type="entry name" value="HTH_8"/>
    <property type="match status" value="1"/>
</dbReference>
<dbReference type="PROSITE" id="PS50045">
    <property type="entry name" value="SIGMA54_INTERACT_4"/>
    <property type="match status" value="1"/>
</dbReference>
<dbReference type="Pfam" id="PF00672">
    <property type="entry name" value="HAMP"/>
    <property type="match status" value="1"/>
</dbReference>
<proteinExistence type="predicted"/>
<dbReference type="FunFam" id="1.10.8.60:FF:000014">
    <property type="entry name" value="DNA-binding transcriptional regulator NtrC"/>
    <property type="match status" value="1"/>
</dbReference>
<dbReference type="PROSITE" id="PS50885">
    <property type="entry name" value="HAMP"/>
    <property type="match status" value="1"/>
</dbReference>
<evidence type="ECO:0000256" key="7">
    <source>
        <dbReference type="SAM" id="Phobius"/>
    </source>
</evidence>
<dbReference type="PROSITE" id="PS00675">
    <property type="entry name" value="SIGMA54_INTERACT_1"/>
    <property type="match status" value="1"/>
</dbReference>
<protein>
    <submittedName>
        <fullName evidence="10">Transcriptional regulator containing GAF, AAA-type ATPase, and DNA-binding Fis domains</fullName>
    </submittedName>
</protein>
<dbReference type="InterPro" id="IPR003660">
    <property type="entry name" value="HAMP_dom"/>
</dbReference>
<dbReference type="AlphaFoldDB" id="A0A239CIS5"/>
<evidence type="ECO:0000256" key="2">
    <source>
        <dbReference type="ARBA" id="ARBA00022840"/>
    </source>
</evidence>
<keyword evidence="3" id="KW-0805">Transcription regulation</keyword>
<dbReference type="Pfam" id="PF25601">
    <property type="entry name" value="AAA_lid_14"/>
    <property type="match status" value="1"/>
</dbReference>
<dbReference type="InterPro" id="IPR002197">
    <property type="entry name" value="HTH_Fis"/>
</dbReference>
<dbReference type="EMBL" id="FZOC01000008">
    <property type="protein sequence ID" value="SNS19601.1"/>
    <property type="molecule type" value="Genomic_DNA"/>
</dbReference>
<dbReference type="GO" id="GO:0005524">
    <property type="term" value="F:ATP binding"/>
    <property type="evidence" value="ECO:0007669"/>
    <property type="project" value="UniProtKB-KW"/>
</dbReference>
<dbReference type="GO" id="GO:0043565">
    <property type="term" value="F:sequence-specific DNA binding"/>
    <property type="evidence" value="ECO:0007669"/>
    <property type="project" value="InterPro"/>
</dbReference>
<keyword evidence="7" id="KW-0472">Membrane</keyword>
<dbReference type="Gene3D" id="1.10.8.60">
    <property type="match status" value="1"/>
</dbReference>
<dbReference type="FunFam" id="3.40.50.300:FF:000006">
    <property type="entry name" value="DNA-binding transcriptional regulator NtrC"/>
    <property type="match status" value="1"/>
</dbReference>
<dbReference type="InterPro" id="IPR002078">
    <property type="entry name" value="Sigma_54_int"/>
</dbReference>
<evidence type="ECO:0000256" key="5">
    <source>
        <dbReference type="ARBA" id="ARBA00023159"/>
    </source>
</evidence>
<dbReference type="Gene3D" id="1.10.10.60">
    <property type="entry name" value="Homeodomain-like"/>
    <property type="match status" value="1"/>
</dbReference>
<dbReference type="RefSeq" id="WP_089275323.1">
    <property type="nucleotide sequence ID" value="NZ_FZOC01000008.1"/>
</dbReference>
<keyword evidence="2" id="KW-0067">ATP-binding</keyword>
<dbReference type="Proteomes" id="UP000198324">
    <property type="component" value="Unassembled WGS sequence"/>
</dbReference>
<dbReference type="SMART" id="SM00382">
    <property type="entry name" value="AAA"/>
    <property type="match status" value="1"/>
</dbReference>
<dbReference type="InterPro" id="IPR058031">
    <property type="entry name" value="AAA_lid_NorR"/>
</dbReference>
<evidence type="ECO:0000256" key="6">
    <source>
        <dbReference type="ARBA" id="ARBA00023163"/>
    </source>
</evidence>
<dbReference type="SUPFAM" id="SSF46689">
    <property type="entry name" value="Homeodomain-like"/>
    <property type="match status" value="1"/>
</dbReference>
<evidence type="ECO:0000313" key="10">
    <source>
        <dbReference type="EMBL" id="SNS19601.1"/>
    </source>
</evidence>
<dbReference type="SUPFAM" id="SSF52540">
    <property type="entry name" value="P-loop containing nucleoside triphosphate hydrolases"/>
    <property type="match status" value="1"/>
</dbReference>
<dbReference type="InterPro" id="IPR029016">
    <property type="entry name" value="GAF-like_dom_sf"/>
</dbReference>
<sequence length="729" mass="80342">MAARSLKRTLLAAVAALVMASSLLTTLLATRYYVNSLQETLAAQAENLAHGLSLQLTDLILVNDLAGVQKTLTRQLGSNPDLSYAFVVRDGQIIAHTFDRGIPVALIDANAPTQDGRAHAQDIRAVGGGRYIDFAWPILEGKAGVLRLGISEGQRDARVRHLWLQIGLISLCILAAALAGGLLFIRRITRPIAELVQATQAVDQNNLNVRVNVQGQAEVAALAESFNHMTGRIQDYMRRLEEQTAALELSHRQMRTSCEIVKGAAALEDLRAIGLYLLERSREIVRCRQMVLLVFNSARDGLFRIEDGEVRLVGDRELASRAAAALEGVEGMTMSEDSVFRPPLVPEEFMQAARQAVLPLHHESSLCGAMVIACQQGCSCTAEEMAVLDLIMTQAAGSIRRTVLHQDAMGELRQRLDSTAEFAGMIGRDPKMQLIYGLIRDVAPTDATVLIQGESGTGKELVAKAIHQQSPRSGKPFVVINCSAYPAALLESELFGHEKGAFTGAERQKPGRFEQADGGTVFLDEIGEIPPTAQVKLLRVLQTRTFERLGGERTLSVDVRILAATNRDLLAEVREKRFREDLYYRLDVIPIHMPPLRERGNDIALLARHFLRRFSAEQGRVMDEIAPKAMRLLLDYAWPGNVRELENVLEQATILARGGVLAPSDLPTRFREPQAAPERSMHGHEKRLLVETLEECGWNKKLAAKRLGIGRSTLYAKMKKHGIKDSSVQ</sequence>
<dbReference type="Gene3D" id="6.10.340.10">
    <property type="match status" value="1"/>
</dbReference>
<dbReference type="OrthoDB" id="9763792at2"/>
<dbReference type="PANTHER" id="PTHR32071">
    <property type="entry name" value="TRANSCRIPTIONAL REGULATORY PROTEIN"/>
    <property type="match status" value="1"/>
</dbReference>
<evidence type="ECO:0000313" key="11">
    <source>
        <dbReference type="Proteomes" id="UP000198324"/>
    </source>
</evidence>
<keyword evidence="5" id="KW-0010">Activator</keyword>
<dbReference type="SUPFAM" id="SSF158472">
    <property type="entry name" value="HAMP domain-like"/>
    <property type="match status" value="1"/>
</dbReference>
<keyword evidence="1" id="KW-0547">Nucleotide-binding</keyword>
<accession>A0A239CIS5</accession>
<dbReference type="GO" id="GO:0016020">
    <property type="term" value="C:membrane"/>
    <property type="evidence" value="ECO:0007669"/>
    <property type="project" value="InterPro"/>
</dbReference>
<dbReference type="InterPro" id="IPR003593">
    <property type="entry name" value="AAA+_ATPase"/>
</dbReference>
<keyword evidence="4 10" id="KW-0238">DNA-binding</keyword>
<feature type="domain" description="Sigma-54 factor interaction" evidence="8">
    <location>
        <begin position="425"/>
        <end position="654"/>
    </location>
</feature>
<feature type="transmembrane region" description="Helical" evidence="7">
    <location>
        <begin position="162"/>
        <end position="185"/>
    </location>
</feature>
<dbReference type="CDD" id="cd00009">
    <property type="entry name" value="AAA"/>
    <property type="match status" value="1"/>
</dbReference>
<dbReference type="PANTHER" id="PTHR32071:SF117">
    <property type="entry name" value="PTS-DEPENDENT DIHYDROXYACETONE KINASE OPERON REGULATORY PROTEIN-RELATED"/>
    <property type="match status" value="1"/>
</dbReference>
<keyword evidence="11" id="KW-1185">Reference proteome</keyword>
<dbReference type="InterPro" id="IPR025943">
    <property type="entry name" value="Sigma_54_int_dom_ATP-bd_2"/>
</dbReference>
<reference evidence="10 11" key="1">
    <citation type="submission" date="2017-06" db="EMBL/GenBank/DDBJ databases">
        <authorList>
            <person name="Kim H.J."/>
            <person name="Triplett B.A."/>
        </authorList>
    </citation>
    <scope>NUCLEOTIDE SEQUENCE [LARGE SCALE GENOMIC DNA]</scope>
    <source>
        <strain evidence="10 11">DSM 13116</strain>
    </source>
</reference>
<keyword evidence="6" id="KW-0804">Transcription</keyword>
<organism evidence="10 11">
    <name type="scientific">Humidesulfovibrio mexicanus</name>
    <dbReference type="NCBI Taxonomy" id="147047"/>
    <lineage>
        <taxon>Bacteria</taxon>
        <taxon>Pseudomonadati</taxon>
        <taxon>Thermodesulfobacteriota</taxon>
        <taxon>Desulfovibrionia</taxon>
        <taxon>Desulfovibrionales</taxon>
        <taxon>Desulfovibrionaceae</taxon>
        <taxon>Humidesulfovibrio</taxon>
    </lineage>
</organism>
<evidence type="ECO:0000259" key="8">
    <source>
        <dbReference type="PROSITE" id="PS50045"/>
    </source>
</evidence>
<dbReference type="PROSITE" id="PS00676">
    <property type="entry name" value="SIGMA54_INTERACT_2"/>
    <property type="match status" value="1"/>
</dbReference>
<dbReference type="InterPro" id="IPR027417">
    <property type="entry name" value="P-loop_NTPase"/>
</dbReference>
<dbReference type="Gene3D" id="3.30.450.40">
    <property type="match status" value="1"/>
</dbReference>
<dbReference type="PROSITE" id="PS00688">
    <property type="entry name" value="SIGMA54_INTERACT_3"/>
    <property type="match status" value="1"/>
</dbReference>
<dbReference type="CDD" id="cd06225">
    <property type="entry name" value="HAMP"/>
    <property type="match status" value="1"/>
</dbReference>
<dbReference type="InterPro" id="IPR025662">
    <property type="entry name" value="Sigma_54_int_dom_ATP-bd_1"/>
</dbReference>
<dbReference type="Gene3D" id="3.40.50.300">
    <property type="entry name" value="P-loop containing nucleotide triphosphate hydrolases"/>
    <property type="match status" value="1"/>
</dbReference>
<evidence type="ECO:0000259" key="9">
    <source>
        <dbReference type="PROSITE" id="PS50885"/>
    </source>
</evidence>
<keyword evidence="7" id="KW-0812">Transmembrane</keyword>
<gene>
    <name evidence="10" type="ORF">SAMN04488503_3133</name>
</gene>
<dbReference type="GO" id="GO:0007165">
    <property type="term" value="P:signal transduction"/>
    <property type="evidence" value="ECO:0007669"/>
    <property type="project" value="InterPro"/>
</dbReference>
<dbReference type="InterPro" id="IPR009057">
    <property type="entry name" value="Homeodomain-like_sf"/>
</dbReference>
<name>A0A239CIS5_9BACT</name>
<feature type="domain" description="HAMP" evidence="9">
    <location>
        <begin position="186"/>
        <end position="238"/>
    </location>
</feature>
<dbReference type="GO" id="GO:0006355">
    <property type="term" value="P:regulation of DNA-templated transcription"/>
    <property type="evidence" value="ECO:0007669"/>
    <property type="project" value="InterPro"/>
</dbReference>
<keyword evidence="7" id="KW-1133">Transmembrane helix</keyword>
<dbReference type="PRINTS" id="PR01590">
    <property type="entry name" value="HTHFIS"/>
</dbReference>
<dbReference type="SMART" id="SM00304">
    <property type="entry name" value="HAMP"/>
    <property type="match status" value="1"/>
</dbReference>
<evidence type="ECO:0000256" key="4">
    <source>
        <dbReference type="ARBA" id="ARBA00023125"/>
    </source>
</evidence>
<evidence type="ECO:0000256" key="3">
    <source>
        <dbReference type="ARBA" id="ARBA00023015"/>
    </source>
</evidence>